<dbReference type="SMART" id="SM00347">
    <property type="entry name" value="HTH_MARR"/>
    <property type="match status" value="1"/>
</dbReference>
<dbReference type="STRING" id="112903.SAMN04490178_12667"/>
<dbReference type="GO" id="GO:0006950">
    <property type="term" value="P:response to stress"/>
    <property type="evidence" value="ECO:0007669"/>
    <property type="project" value="TreeGrafter"/>
</dbReference>
<dbReference type="PANTHER" id="PTHR33164">
    <property type="entry name" value="TRANSCRIPTIONAL REGULATOR, MARR FAMILY"/>
    <property type="match status" value="1"/>
</dbReference>
<dbReference type="AlphaFoldDB" id="A0A1H8XNX3"/>
<dbReference type="InterPro" id="IPR036390">
    <property type="entry name" value="WH_DNA-bd_sf"/>
</dbReference>
<gene>
    <name evidence="2" type="ORF">SAMN04490178_12667</name>
</gene>
<keyword evidence="3" id="KW-1185">Reference proteome</keyword>
<dbReference type="SUPFAM" id="SSF46785">
    <property type="entry name" value="Winged helix' DNA-binding domain"/>
    <property type="match status" value="1"/>
</dbReference>
<reference evidence="2 3" key="1">
    <citation type="submission" date="2016-10" db="EMBL/GenBank/DDBJ databases">
        <authorList>
            <person name="de Groot N.N."/>
        </authorList>
    </citation>
    <scope>NUCLEOTIDE SEQUENCE [LARGE SCALE GENOMIC DNA]</scope>
    <source>
        <strain evidence="2 3">DSM 13305</strain>
    </source>
</reference>
<accession>A0A1H8XNX3</accession>
<dbReference type="Gene3D" id="1.10.10.10">
    <property type="entry name" value="Winged helix-like DNA-binding domain superfamily/Winged helix DNA-binding domain"/>
    <property type="match status" value="1"/>
</dbReference>
<dbReference type="OrthoDB" id="162531at2"/>
<dbReference type="RefSeq" id="WP_091750533.1">
    <property type="nucleotide sequence ID" value="NZ_FODY01000026.1"/>
</dbReference>
<sequence length="148" mass="16945">MEKHTITTPPNPRAQLGKALLEISDDVLDAINHTLKKYHISESKFTLLLLLFDTSTEQPLQPSEIADKLGIRRASVTKQLIWLEEHQLITRTVCLEDQRMVNVSITEKGYRMLDLVLPHYWQACANLTQKLTDEETTRLLALLIKIGL</sequence>
<dbReference type="Proteomes" id="UP000198847">
    <property type="component" value="Unassembled WGS sequence"/>
</dbReference>
<dbReference type="InterPro" id="IPR000835">
    <property type="entry name" value="HTH_MarR-typ"/>
</dbReference>
<dbReference type="GO" id="GO:0003677">
    <property type="term" value="F:DNA binding"/>
    <property type="evidence" value="ECO:0007669"/>
    <property type="project" value="UniProtKB-KW"/>
</dbReference>
<dbReference type="Pfam" id="PF01047">
    <property type="entry name" value="MarR"/>
    <property type="match status" value="1"/>
</dbReference>
<dbReference type="PRINTS" id="PR00598">
    <property type="entry name" value="HTHMARR"/>
</dbReference>
<proteinExistence type="predicted"/>
<evidence type="ECO:0000313" key="2">
    <source>
        <dbReference type="EMBL" id="SEP41463.1"/>
    </source>
</evidence>
<dbReference type="InterPro" id="IPR039422">
    <property type="entry name" value="MarR/SlyA-like"/>
</dbReference>
<evidence type="ECO:0000259" key="1">
    <source>
        <dbReference type="PROSITE" id="PS50995"/>
    </source>
</evidence>
<organism evidence="2 3">
    <name type="scientific">Propionispora vibrioides</name>
    <dbReference type="NCBI Taxonomy" id="112903"/>
    <lineage>
        <taxon>Bacteria</taxon>
        <taxon>Bacillati</taxon>
        <taxon>Bacillota</taxon>
        <taxon>Negativicutes</taxon>
        <taxon>Selenomonadales</taxon>
        <taxon>Sporomusaceae</taxon>
        <taxon>Propionispora</taxon>
    </lineage>
</organism>
<protein>
    <submittedName>
        <fullName evidence="2">DNA-binding transcriptional regulator, MarR family</fullName>
    </submittedName>
</protein>
<dbReference type="PANTHER" id="PTHR33164:SF43">
    <property type="entry name" value="HTH-TYPE TRANSCRIPTIONAL REPRESSOR YETL"/>
    <property type="match status" value="1"/>
</dbReference>
<evidence type="ECO:0000313" key="3">
    <source>
        <dbReference type="Proteomes" id="UP000198847"/>
    </source>
</evidence>
<keyword evidence="2" id="KW-0238">DNA-binding</keyword>
<dbReference type="GO" id="GO:0003700">
    <property type="term" value="F:DNA-binding transcription factor activity"/>
    <property type="evidence" value="ECO:0007669"/>
    <property type="project" value="InterPro"/>
</dbReference>
<dbReference type="EMBL" id="FODY01000026">
    <property type="protein sequence ID" value="SEP41463.1"/>
    <property type="molecule type" value="Genomic_DNA"/>
</dbReference>
<dbReference type="PROSITE" id="PS50995">
    <property type="entry name" value="HTH_MARR_2"/>
    <property type="match status" value="1"/>
</dbReference>
<feature type="domain" description="HTH marR-type" evidence="1">
    <location>
        <begin position="13"/>
        <end position="148"/>
    </location>
</feature>
<dbReference type="InterPro" id="IPR036388">
    <property type="entry name" value="WH-like_DNA-bd_sf"/>
</dbReference>
<name>A0A1H8XNX3_9FIRM</name>